<feature type="signal peptide" evidence="3">
    <location>
        <begin position="1"/>
        <end position="21"/>
    </location>
</feature>
<organism evidence="5 6">
    <name type="scientific">Aureimonas fodinaquatilis</name>
    <dbReference type="NCBI Taxonomy" id="2565783"/>
    <lineage>
        <taxon>Bacteria</taxon>
        <taxon>Pseudomonadati</taxon>
        <taxon>Pseudomonadota</taxon>
        <taxon>Alphaproteobacteria</taxon>
        <taxon>Hyphomicrobiales</taxon>
        <taxon>Aurantimonadaceae</taxon>
        <taxon>Aureimonas</taxon>
    </lineage>
</organism>
<dbReference type="EMBL" id="VTWH01000005">
    <property type="protein sequence ID" value="KAA0968515.1"/>
    <property type="molecule type" value="Genomic_DNA"/>
</dbReference>
<dbReference type="RefSeq" id="WP_149301464.1">
    <property type="nucleotide sequence ID" value="NZ_VTWH01000005.1"/>
</dbReference>
<evidence type="ECO:0000256" key="1">
    <source>
        <dbReference type="ARBA" id="ARBA00004196"/>
    </source>
</evidence>
<gene>
    <name evidence="5" type="ORF">FPY71_16645</name>
</gene>
<comment type="caution">
    <text evidence="5">The sequence shown here is derived from an EMBL/GenBank/DDBJ whole genome shotgun (WGS) entry which is preliminary data.</text>
</comment>
<keyword evidence="2 3" id="KW-0732">Signal</keyword>
<evidence type="ECO:0000256" key="3">
    <source>
        <dbReference type="SAM" id="SignalP"/>
    </source>
</evidence>
<protein>
    <submittedName>
        <fullName evidence="5">Peptidase</fullName>
    </submittedName>
</protein>
<dbReference type="Pfam" id="PF09375">
    <property type="entry name" value="Peptidase_M75"/>
    <property type="match status" value="1"/>
</dbReference>
<comment type="subcellular location">
    <subcellularLocation>
        <location evidence="1">Cell envelope</location>
    </subcellularLocation>
</comment>
<dbReference type="AlphaFoldDB" id="A0A5B0DR92"/>
<feature type="chain" id="PRO_5022705350" evidence="3">
    <location>
        <begin position="22"/>
        <end position="425"/>
    </location>
</feature>
<dbReference type="InterPro" id="IPR038352">
    <property type="entry name" value="Imelysin_sf"/>
</dbReference>
<dbReference type="OrthoDB" id="9764688at2"/>
<dbReference type="Proteomes" id="UP000324738">
    <property type="component" value="Unassembled WGS sequence"/>
</dbReference>
<name>A0A5B0DR92_9HYPH</name>
<dbReference type="CDD" id="cd14657">
    <property type="entry name" value="Imelysin_IrpA-like"/>
    <property type="match status" value="1"/>
</dbReference>
<reference evidence="5 6" key="1">
    <citation type="submission" date="2019-08" db="EMBL/GenBank/DDBJ databases">
        <title>Aureimonas fodiniaquatilis sp. nov., isolated from a coal mine wastewater.</title>
        <authorList>
            <person name="Kim W."/>
        </authorList>
    </citation>
    <scope>NUCLEOTIDE SEQUENCE [LARGE SCALE GENOMIC DNA]</scope>
    <source>
        <strain evidence="5 6">CAU 1482</strain>
    </source>
</reference>
<keyword evidence="6" id="KW-1185">Reference proteome</keyword>
<dbReference type="InterPro" id="IPR018976">
    <property type="entry name" value="Imelysin-like"/>
</dbReference>
<feature type="domain" description="Imelysin-like" evidence="4">
    <location>
        <begin position="42"/>
        <end position="396"/>
    </location>
</feature>
<evidence type="ECO:0000256" key="2">
    <source>
        <dbReference type="ARBA" id="ARBA00022729"/>
    </source>
</evidence>
<dbReference type="Gene3D" id="1.20.1420.20">
    <property type="entry name" value="M75 peptidase, HXXE motif"/>
    <property type="match status" value="1"/>
</dbReference>
<dbReference type="GO" id="GO:0030313">
    <property type="term" value="C:cell envelope"/>
    <property type="evidence" value="ECO:0007669"/>
    <property type="project" value="UniProtKB-SubCell"/>
</dbReference>
<evidence type="ECO:0000313" key="6">
    <source>
        <dbReference type="Proteomes" id="UP000324738"/>
    </source>
</evidence>
<evidence type="ECO:0000313" key="5">
    <source>
        <dbReference type="EMBL" id="KAA0968515.1"/>
    </source>
</evidence>
<evidence type="ECO:0000259" key="4">
    <source>
        <dbReference type="Pfam" id="PF09375"/>
    </source>
</evidence>
<accession>A0A5B0DR92</accession>
<proteinExistence type="predicted"/>
<sequence length="425" mass="44986">MVRKSVIGACLALFTATTALGVLPAAAQTQPQAVVEHYAALALAKYQDSLTTAKTLDQAIDALIATPSAQTLAAARTAWIAARVPYQQTEVYRFGNVIVDEWEGRVNAWPLDEGLIDYVDASYGTQSDSNEFYVANVIANPKLSINGQDLDFSDISPALLESLQEAGEVEANVTTGYHAIEFLLWGQDLNGTEAGAGDRPYTDFDTANCTNGNCERRAAYLKAASELLIADLEEMVANWQADGAATQAVVSDPAAGLTAIVTGMGSLSYGELAGERMKLGLLLHDPEEEHDCFSDNTHNSHFYDAVGIASAYTGDYTRVDGTKLSGPSLSDLIAEKDADLNTEMLGKLDVTDTAMSAVVARAEAGEAYDQQIGEGNEAGNAAVQAAIDGLIDQTRTIERVVAALNIGAISIEGSDSLDNPNAVFE</sequence>